<reference evidence="2 3" key="1">
    <citation type="submission" date="2017-06" db="EMBL/GenBank/DDBJ databases">
        <authorList>
            <person name="Kim H.J."/>
            <person name="Triplett B.A."/>
        </authorList>
    </citation>
    <scope>NUCLEOTIDE SEQUENCE [LARGE SCALE GENOMIC DNA]</scope>
    <source>
        <strain evidence="2 3">CGMCC 4.1858</strain>
    </source>
</reference>
<name>A0A239P126_9ACTN</name>
<dbReference type="EMBL" id="FZOF01000063">
    <property type="protein sequence ID" value="SNT60328.1"/>
    <property type="molecule type" value="Genomic_DNA"/>
</dbReference>
<gene>
    <name evidence="2" type="ORF">SAMN05216252_1637</name>
</gene>
<dbReference type="OrthoDB" id="182039at2"/>
<dbReference type="Gene3D" id="3.90.1300.10">
    <property type="entry name" value="Amidase signature (AS) domain"/>
    <property type="match status" value="1"/>
</dbReference>
<dbReference type="PANTHER" id="PTHR42678:SF34">
    <property type="entry name" value="OS04G0183300 PROTEIN"/>
    <property type="match status" value="1"/>
</dbReference>
<organism evidence="2 3">
    <name type="scientific">Actinacidiphila glaucinigra</name>
    <dbReference type="NCBI Taxonomy" id="235986"/>
    <lineage>
        <taxon>Bacteria</taxon>
        <taxon>Bacillati</taxon>
        <taxon>Actinomycetota</taxon>
        <taxon>Actinomycetes</taxon>
        <taxon>Kitasatosporales</taxon>
        <taxon>Streptomycetaceae</taxon>
        <taxon>Actinacidiphila</taxon>
    </lineage>
</organism>
<dbReference type="Proteomes" id="UP000198280">
    <property type="component" value="Unassembled WGS sequence"/>
</dbReference>
<evidence type="ECO:0000313" key="2">
    <source>
        <dbReference type="EMBL" id="SNT60328.1"/>
    </source>
</evidence>
<dbReference type="Pfam" id="PF01425">
    <property type="entry name" value="Amidase"/>
    <property type="match status" value="1"/>
</dbReference>
<dbReference type="AlphaFoldDB" id="A0A239P126"/>
<dbReference type="RefSeq" id="WP_089229471.1">
    <property type="nucleotide sequence ID" value="NZ_FZOF01000063.1"/>
</dbReference>
<dbReference type="InterPro" id="IPR023631">
    <property type="entry name" value="Amidase_dom"/>
</dbReference>
<evidence type="ECO:0000259" key="1">
    <source>
        <dbReference type="Pfam" id="PF01425"/>
    </source>
</evidence>
<protein>
    <submittedName>
        <fullName evidence="2">Amidase</fullName>
    </submittedName>
</protein>
<keyword evidence="3" id="KW-1185">Reference proteome</keyword>
<accession>A0A239P126</accession>
<dbReference type="SUPFAM" id="SSF75304">
    <property type="entry name" value="Amidase signature (AS) enzymes"/>
    <property type="match status" value="1"/>
</dbReference>
<proteinExistence type="predicted"/>
<dbReference type="PANTHER" id="PTHR42678">
    <property type="entry name" value="AMIDASE"/>
    <property type="match status" value="1"/>
</dbReference>
<dbReference type="InterPro" id="IPR036928">
    <property type="entry name" value="AS_sf"/>
</dbReference>
<evidence type="ECO:0000313" key="3">
    <source>
        <dbReference type="Proteomes" id="UP000198280"/>
    </source>
</evidence>
<feature type="domain" description="Amidase" evidence="1">
    <location>
        <begin position="22"/>
        <end position="113"/>
    </location>
</feature>
<sequence length="128" mass="13495">MSEFTIAQLLGHLRVGETTVIEVVAHHLDRIHTFDPSLNAVVTLSPAAMEDATRLDAAPTPHGLLHGVPLLVKDNIETAGIATAFGSAALADHFPATDAHLVTLLRDAGVIVLLARALLALGHHRQSP</sequence>